<evidence type="ECO:0000256" key="1">
    <source>
        <dbReference type="SAM" id="MobiDB-lite"/>
    </source>
</evidence>
<dbReference type="GO" id="GO:0005829">
    <property type="term" value="C:cytosol"/>
    <property type="evidence" value="ECO:0007669"/>
    <property type="project" value="TreeGrafter"/>
</dbReference>
<evidence type="ECO:0000313" key="3">
    <source>
        <dbReference type="EMBL" id="NIH66177.1"/>
    </source>
</evidence>
<evidence type="ECO:0000313" key="2">
    <source>
        <dbReference type="EMBL" id="GGL61627.1"/>
    </source>
</evidence>
<reference evidence="3 4" key="3">
    <citation type="submission" date="2020-02" db="EMBL/GenBank/DDBJ databases">
        <title>Sequencing the genomes of 1000 actinobacteria strains.</title>
        <authorList>
            <person name="Klenk H.-P."/>
        </authorList>
    </citation>
    <scope>NUCLEOTIDE SEQUENCE [LARGE SCALE GENOMIC DNA]</scope>
    <source>
        <strain evidence="3 4">DSM 45201</strain>
    </source>
</reference>
<dbReference type="SFLD" id="SFLDS00003">
    <property type="entry name" value="Haloacid_Dehalogenase"/>
    <property type="match status" value="1"/>
</dbReference>
<organism evidence="3 4">
    <name type="scientific">Modestobacter marinus</name>
    <dbReference type="NCBI Taxonomy" id="477641"/>
    <lineage>
        <taxon>Bacteria</taxon>
        <taxon>Bacillati</taxon>
        <taxon>Actinomycetota</taxon>
        <taxon>Actinomycetes</taxon>
        <taxon>Geodermatophilales</taxon>
        <taxon>Geodermatophilaceae</taxon>
        <taxon>Modestobacter</taxon>
    </lineage>
</organism>
<dbReference type="Gene3D" id="3.40.50.1000">
    <property type="entry name" value="HAD superfamily/HAD-like"/>
    <property type="match status" value="1"/>
</dbReference>
<evidence type="ECO:0000313" key="4">
    <source>
        <dbReference type="Proteomes" id="UP000552836"/>
    </source>
</evidence>
<reference evidence="2" key="4">
    <citation type="submission" date="2024-05" db="EMBL/GenBank/DDBJ databases">
        <authorList>
            <person name="Sun Q."/>
            <person name="Zhou Y."/>
        </authorList>
    </citation>
    <scope>NUCLEOTIDE SEQUENCE</scope>
    <source>
        <strain evidence="2">CGMCC 4.5581</strain>
    </source>
</reference>
<reference evidence="2" key="1">
    <citation type="journal article" date="2014" name="Int. J. Syst. Evol. Microbiol.">
        <title>Complete genome of a new Firmicutes species belonging to the dominant human colonic microbiota ('Ruminococcus bicirculans') reveals two chromosomes and a selective capacity to utilize plant glucans.</title>
        <authorList>
            <consortium name="NISC Comparative Sequencing Program"/>
            <person name="Wegmann U."/>
            <person name="Louis P."/>
            <person name="Goesmann A."/>
            <person name="Henrissat B."/>
            <person name="Duncan S.H."/>
            <person name="Flint H.J."/>
        </authorList>
    </citation>
    <scope>NUCLEOTIDE SEQUENCE</scope>
    <source>
        <strain evidence="2">CGMCC 4.5581</strain>
    </source>
</reference>
<feature type="region of interest" description="Disordered" evidence="1">
    <location>
        <begin position="97"/>
        <end position="130"/>
    </location>
</feature>
<dbReference type="PANTHER" id="PTHR43434">
    <property type="entry name" value="PHOSPHOGLYCOLATE PHOSPHATASE"/>
    <property type="match status" value="1"/>
</dbReference>
<dbReference type="EMBL" id="JAAMPA010000001">
    <property type="protein sequence ID" value="NIH66177.1"/>
    <property type="molecule type" value="Genomic_DNA"/>
</dbReference>
<dbReference type="InterPro" id="IPR036412">
    <property type="entry name" value="HAD-like_sf"/>
</dbReference>
<dbReference type="GO" id="GO:0004713">
    <property type="term" value="F:protein tyrosine kinase activity"/>
    <property type="evidence" value="ECO:0007669"/>
    <property type="project" value="TreeGrafter"/>
</dbReference>
<dbReference type="Proteomes" id="UP000552836">
    <property type="component" value="Unassembled WGS sequence"/>
</dbReference>
<dbReference type="Gene3D" id="1.10.150.240">
    <property type="entry name" value="Putative phosphatase, domain 2"/>
    <property type="match status" value="1"/>
</dbReference>
<sequence length="268" mass="26749">MRSAAPSTVVGPGGTGRRLVLFDLDGTLVDSTPSIWASIRVAVATLGLPEPTEDQLRSMVGPPLWEGFAAAFGLRGDDVDLAVAAYRAHYTGGAVSNAPPIPGTPAAVSDAPPDPGTPAAVSDAPPRPGTPAAMLEAPVYPGIPELLAALRADGATLAVATSKPEPFALRILAHVGLLPEFATVHGATLDGVVRHKEQVVAAALAAHPDGERPVLVGDRSHDVLGARAHGLPCIGAGWGPAPPGELAAAGAAAVVATPADVRAALGTV</sequence>
<keyword evidence="3" id="KW-0378">Hydrolase</keyword>
<dbReference type="InterPro" id="IPR050155">
    <property type="entry name" value="HAD-like_hydrolase_sf"/>
</dbReference>
<dbReference type="InterPro" id="IPR023214">
    <property type="entry name" value="HAD_sf"/>
</dbReference>
<dbReference type="RefSeq" id="WP_229681948.1">
    <property type="nucleotide sequence ID" value="NZ_BAABJU010000010.1"/>
</dbReference>
<dbReference type="AlphaFoldDB" id="A0A846LEY4"/>
<dbReference type="PANTHER" id="PTHR43434:SF20">
    <property type="entry name" value="5'-NUCLEOTIDASE"/>
    <property type="match status" value="1"/>
</dbReference>
<accession>A0A846LEY4</accession>
<reference evidence="5" key="2">
    <citation type="journal article" date="2019" name="Int. J. Syst. Evol. Microbiol.">
        <title>The Global Catalogue of Microorganisms (GCM) 10K type strain sequencing project: providing services to taxonomists for standard genome sequencing and annotation.</title>
        <authorList>
            <consortium name="The Broad Institute Genomics Platform"/>
            <consortium name="The Broad Institute Genome Sequencing Center for Infectious Disease"/>
            <person name="Wu L."/>
            <person name="Ma J."/>
        </authorList>
    </citation>
    <scope>NUCLEOTIDE SEQUENCE [LARGE SCALE GENOMIC DNA]</scope>
    <source>
        <strain evidence="5">CGMCC 4.5581</strain>
    </source>
</reference>
<name>A0A846LEY4_9ACTN</name>
<dbReference type="GO" id="GO:0008967">
    <property type="term" value="F:phosphoglycolate phosphatase activity"/>
    <property type="evidence" value="ECO:0007669"/>
    <property type="project" value="UniProtKB-EC"/>
</dbReference>
<proteinExistence type="predicted"/>
<dbReference type="EC" id="3.1.3.18" evidence="3"/>
<dbReference type="SFLD" id="SFLDG01129">
    <property type="entry name" value="C1.5:_HAD__Beta-PGM__Phosphata"/>
    <property type="match status" value="1"/>
</dbReference>
<evidence type="ECO:0000313" key="5">
    <source>
        <dbReference type="Proteomes" id="UP000648663"/>
    </source>
</evidence>
<dbReference type="Proteomes" id="UP000648663">
    <property type="component" value="Unassembled WGS sequence"/>
</dbReference>
<dbReference type="Pfam" id="PF00702">
    <property type="entry name" value="Hydrolase"/>
    <property type="match status" value="1"/>
</dbReference>
<protein>
    <submittedName>
        <fullName evidence="2">Hydrolase</fullName>
    </submittedName>
    <submittedName>
        <fullName evidence="3">Phosphoglycolate phosphatase</fullName>
        <ecNumber evidence="3">3.1.3.18</ecNumber>
    </submittedName>
</protein>
<keyword evidence="5" id="KW-1185">Reference proteome</keyword>
<dbReference type="SUPFAM" id="SSF56784">
    <property type="entry name" value="HAD-like"/>
    <property type="match status" value="1"/>
</dbReference>
<dbReference type="InterPro" id="IPR023198">
    <property type="entry name" value="PGP-like_dom2"/>
</dbReference>
<gene>
    <name evidence="3" type="ORF">FB380_000623</name>
    <name evidence="2" type="ORF">GCM10011589_17220</name>
</gene>
<comment type="caution">
    <text evidence="3">The sequence shown here is derived from an EMBL/GenBank/DDBJ whole genome shotgun (WGS) entry which is preliminary data.</text>
</comment>
<dbReference type="EMBL" id="BMMI01000003">
    <property type="protein sequence ID" value="GGL61627.1"/>
    <property type="molecule type" value="Genomic_DNA"/>
</dbReference>